<protein>
    <submittedName>
        <fullName evidence="1">Aminotransferase class IV</fullName>
    </submittedName>
</protein>
<dbReference type="Pfam" id="PF01063">
    <property type="entry name" value="Aminotran_4"/>
    <property type="match status" value="1"/>
</dbReference>
<dbReference type="InterPro" id="IPR043131">
    <property type="entry name" value="BCAT-like_N"/>
</dbReference>
<dbReference type="Proteomes" id="UP000589896">
    <property type="component" value="Unassembled WGS sequence"/>
</dbReference>
<reference evidence="1 2" key="1">
    <citation type="submission" date="2020-07" db="EMBL/GenBank/DDBJ databases">
        <title>isolation of Luteimonas sp. SJ-16.</title>
        <authorList>
            <person name="Huang X.-X."/>
            <person name="Xu L."/>
            <person name="Sun J.-Q."/>
        </authorList>
    </citation>
    <scope>NUCLEOTIDE SEQUENCE [LARGE SCALE GENOMIC DNA]</scope>
    <source>
        <strain evidence="1 2">SJ-16</strain>
    </source>
</reference>
<evidence type="ECO:0000313" key="2">
    <source>
        <dbReference type="Proteomes" id="UP000589896"/>
    </source>
</evidence>
<gene>
    <name evidence="1" type="ORF">H0E82_14435</name>
</gene>
<dbReference type="InterPro" id="IPR043132">
    <property type="entry name" value="BCAT-like_C"/>
</dbReference>
<dbReference type="GO" id="GO:0008483">
    <property type="term" value="F:transaminase activity"/>
    <property type="evidence" value="ECO:0007669"/>
    <property type="project" value="UniProtKB-KW"/>
</dbReference>
<dbReference type="Gene3D" id="3.20.10.10">
    <property type="entry name" value="D-amino Acid Aminotransferase, subunit A, domain 2"/>
    <property type="match status" value="1"/>
</dbReference>
<keyword evidence="1" id="KW-0032">Aminotransferase</keyword>
<comment type="caution">
    <text evidence="1">The sequence shown here is derived from an EMBL/GenBank/DDBJ whole genome shotgun (WGS) entry which is preliminary data.</text>
</comment>
<proteinExistence type="predicted"/>
<dbReference type="InterPro" id="IPR001544">
    <property type="entry name" value="Aminotrans_IV"/>
</dbReference>
<dbReference type="NCBIfam" id="NF006734">
    <property type="entry name" value="PRK09266.1"/>
    <property type="match status" value="1"/>
</dbReference>
<dbReference type="EMBL" id="JACCJZ010000020">
    <property type="protein sequence ID" value="NYZ63942.1"/>
    <property type="molecule type" value="Genomic_DNA"/>
</dbReference>
<organism evidence="1 2">
    <name type="scientific">Luteimonas deserti</name>
    <dbReference type="NCBI Taxonomy" id="2752306"/>
    <lineage>
        <taxon>Bacteria</taxon>
        <taxon>Pseudomonadati</taxon>
        <taxon>Pseudomonadota</taxon>
        <taxon>Gammaproteobacteria</taxon>
        <taxon>Lysobacterales</taxon>
        <taxon>Lysobacteraceae</taxon>
        <taxon>Luteimonas</taxon>
    </lineage>
</organism>
<dbReference type="InterPro" id="IPR036038">
    <property type="entry name" value="Aminotransferase-like"/>
</dbReference>
<dbReference type="SUPFAM" id="SSF56752">
    <property type="entry name" value="D-aminoacid aminotransferase-like PLP-dependent enzymes"/>
    <property type="match status" value="1"/>
</dbReference>
<dbReference type="RefSeq" id="WP_180546130.1">
    <property type="nucleotide sequence ID" value="NZ_JACCJZ010000020.1"/>
</dbReference>
<dbReference type="AlphaFoldDB" id="A0A7Z0QS99"/>
<accession>A0A7Z0QS99</accession>
<name>A0A7Z0QS99_9GAMM</name>
<sequence>MATASLWIEGRAADAAALRALQLNYGHLSTMQVRRGAVQGFARHVARLQSANLELFGSALPEARIRDALASALRAAAVGDATLRVSVGAMDSAAVERGEQAVVTLLVAVSPPRTPPSTPQRLRSHRHQRPLAHLKHLATLPLLHARRAARMAGFDDAVLVDDADCVLEGTLWNIGFVEPGGGIVWPAGDALRGTTEGMLRAGLDVAGAAQRIARVHRADWSGFDAAFACNSSGVWPLASIDGQGFAGAANMVSALQAVLGAMPWEPLAA</sequence>
<keyword evidence="1" id="KW-0808">Transferase</keyword>
<dbReference type="Gene3D" id="3.30.470.10">
    <property type="match status" value="1"/>
</dbReference>
<evidence type="ECO:0000313" key="1">
    <source>
        <dbReference type="EMBL" id="NYZ63942.1"/>
    </source>
</evidence>
<keyword evidence="2" id="KW-1185">Reference proteome</keyword>